<dbReference type="RefSeq" id="XP_026678288.1">
    <property type="nucleotide sequence ID" value="XM_026822487.1"/>
</dbReference>
<dbReference type="GeneID" id="113466794"/>
<evidence type="ECO:0000256" key="5">
    <source>
        <dbReference type="SAM" id="MobiDB-lite"/>
    </source>
</evidence>
<dbReference type="PANTHER" id="PTHR11042">
    <property type="entry name" value="EUKARYOTIC TRANSLATION INITIATION FACTOR 2-ALPHA KINASE EIF2-ALPHA KINASE -RELATED"/>
    <property type="match status" value="1"/>
</dbReference>
<keyword evidence="1" id="KW-0808">Transferase</keyword>
<dbReference type="STRING" id="121845.A0A3Q0IUF4"/>
<protein>
    <submittedName>
        <fullName evidence="7">Eukaryotic translation initiation factor 2-alpha kinase 3-like</fullName>
    </submittedName>
</protein>
<dbReference type="InterPro" id="IPR050339">
    <property type="entry name" value="CC_SR_Kinase"/>
</dbReference>
<gene>
    <name evidence="7" type="primary">LOC113466794</name>
</gene>
<dbReference type="GO" id="GO:0005737">
    <property type="term" value="C:cytoplasm"/>
    <property type="evidence" value="ECO:0007669"/>
    <property type="project" value="TreeGrafter"/>
</dbReference>
<dbReference type="InterPro" id="IPR011009">
    <property type="entry name" value="Kinase-like_dom_sf"/>
</dbReference>
<dbReference type="Gene3D" id="3.30.200.20">
    <property type="entry name" value="Phosphorylase Kinase, domain 1"/>
    <property type="match status" value="1"/>
</dbReference>
<keyword evidence="4" id="KW-0067">ATP-binding</keyword>
<evidence type="ECO:0000256" key="4">
    <source>
        <dbReference type="ARBA" id="ARBA00022840"/>
    </source>
</evidence>
<feature type="region of interest" description="Disordered" evidence="5">
    <location>
        <begin position="83"/>
        <end position="120"/>
    </location>
</feature>
<keyword evidence="6" id="KW-1185">Reference proteome</keyword>
<dbReference type="GO" id="GO:0004694">
    <property type="term" value="F:eukaryotic translation initiation factor 2alpha kinase activity"/>
    <property type="evidence" value="ECO:0007669"/>
    <property type="project" value="TreeGrafter"/>
</dbReference>
<dbReference type="SUPFAM" id="SSF56112">
    <property type="entry name" value="Protein kinase-like (PK-like)"/>
    <property type="match status" value="1"/>
</dbReference>
<feature type="compositionally biased region" description="Polar residues" evidence="5">
    <location>
        <begin position="83"/>
        <end position="110"/>
    </location>
</feature>
<accession>A0A3Q0IUF4</accession>
<dbReference type="AlphaFoldDB" id="A0A3Q0IUF4"/>
<evidence type="ECO:0000256" key="1">
    <source>
        <dbReference type="ARBA" id="ARBA00022679"/>
    </source>
</evidence>
<proteinExistence type="predicted"/>
<dbReference type="GO" id="GO:0005524">
    <property type="term" value="F:ATP binding"/>
    <property type="evidence" value="ECO:0007669"/>
    <property type="project" value="UniProtKB-KW"/>
</dbReference>
<dbReference type="PANTHER" id="PTHR11042:SF91">
    <property type="entry name" value="EUKARYOTIC TRANSLATION INITIATION FACTOR 2-ALPHA KINASE"/>
    <property type="match status" value="1"/>
</dbReference>
<dbReference type="KEGG" id="dci:113466794"/>
<organism evidence="6 7">
    <name type="scientific">Diaphorina citri</name>
    <name type="common">Asian citrus psyllid</name>
    <dbReference type="NCBI Taxonomy" id="121845"/>
    <lineage>
        <taxon>Eukaryota</taxon>
        <taxon>Metazoa</taxon>
        <taxon>Ecdysozoa</taxon>
        <taxon>Arthropoda</taxon>
        <taxon>Hexapoda</taxon>
        <taxon>Insecta</taxon>
        <taxon>Pterygota</taxon>
        <taxon>Neoptera</taxon>
        <taxon>Paraneoptera</taxon>
        <taxon>Hemiptera</taxon>
        <taxon>Sternorrhyncha</taxon>
        <taxon>Psylloidea</taxon>
        <taxon>Psyllidae</taxon>
        <taxon>Diaphorininae</taxon>
        <taxon>Diaphorina</taxon>
    </lineage>
</organism>
<reference evidence="7" key="1">
    <citation type="submission" date="2025-08" db="UniProtKB">
        <authorList>
            <consortium name="RefSeq"/>
        </authorList>
    </citation>
    <scope>IDENTIFICATION</scope>
</reference>
<dbReference type="PaxDb" id="121845-A0A3Q0IUF4"/>
<evidence type="ECO:0000313" key="6">
    <source>
        <dbReference type="Proteomes" id="UP000079169"/>
    </source>
</evidence>
<name>A0A3Q0IUF4_DIACI</name>
<dbReference type="GO" id="GO:0005634">
    <property type="term" value="C:nucleus"/>
    <property type="evidence" value="ECO:0007669"/>
    <property type="project" value="TreeGrafter"/>
</dbReference>
<evidence type="ECO:0000313" key="7">
    <source>
        <dbReference type="RefSeq" id="XP_026678288.1"/>
    </source>
</evidence>
<sequence length="202" mass="23557">MFFFFQAVNRIDDCDYAIKRITLRQESRDRVMREVKALAKLDHQHIVRYFNAWLECPPEGWQEEQDKTWKDKARDDFLSSLDEQTSADLTQSKPSASRTKNTNQKPTAARTNPKKSAGSLFTNNFITNSAMFRNLSNSLRYRQTSNTMDHSDSVVFEHSQESGKFVCSRTKLEIKPYDNPDDPMPMRLEKFTNKFSLCIAHL</sequence>
<evidence type="ECO:0000256" key="2">
    <source>
        <dbReference type="ARBA" id="ARBA00022741"/>
    </source>
</evidence>
<keyword evidence="3" id="KW-0418">Kinase</keyword>
<dbReference type="Proteomes" id="UP000079169">
    <property type="component" value="Unplaced"/>
</dbReference>
<keyword evidence="2" id="KW-0547">Nucleotide-binding</keyword>
<evidence type="ECO:0000256" key="3">
    <source>
        <dbReference type="ARBA" id="ARBA00022777"/>
    </source>
</evidence>